<evidence type="ECO:0000256" key="2">
    <source>
        <dbReference type="ARBA" id="ARBA00022898"/>
    </source>
</evidence>
<dbReference type="Gene3D" id="3.90.1150.10">
    <property type="entry name" value="Aspartate Aminotransferase, domain 1"/>
    <property type="match status" value="1"/>
</dbReference>
<reference evidence="4" key="1">
    <citation type="submission" date="2021-12" db="EMBL/GenBank/DDBJ databases">
        <title>Prjna785345.</title>
        <authorList>
            <person name="Rujirawat T."/>
            <person name="Krajaejun T."/>
        </authorList>
    </citation>
    <scope>NUCLEOTIDE SEQUENCE</scope>
    <source>
        <strain evidence="4">Pi057C3</strain>
    </source>
</reference>
<accession>A0AAD5Q8E5</accession>
<dbReference type="InterPro" id="IPR015422">
    <property type="entry name" value="PyrdxlP-dep_Trfase_small"/>
</dbReference>
<dbReference type="InterPro" id="IPR015424">
    <property type="entry name" value="PyrdxlP-dep_Trfase"/>
</dbReference>
<evidence type="ECO:0000313" key="5">
    <source>
        <dbReference type="Proteomes" id="UP001209570"/>
    </source>
</evidence>
<dbReference type="InterPro" id="IPR015421">
    <property type="entry name" value="PyrdxlP-dep_Trfase_major"/>
</dbReference>
<keyword evidence="2 3" id="KW-0663">Pyridoxal phosphate</keyword>
<evidence type="ECO:0000256" key="3">
    <source>
        <dbReference type="RuleBase" id="RU362118"/>
    </source>
</evidence>
<keyword evidence="5" id="KW-1185">Reference proteome</keyword>
<dbReference type="PANTHER" id="PTHR42699">
    <property type="match status" value="1"/>
</dbReference>
<evidence type="ECO:0000313" key="4">
    <source>
        <dbReference type="EMBL" id="KAJ0396415.1"/>
    </source>
</evidence>
<dbReference type="Pfam" id="PF01053">
    <property type="entry name" value="Cys_Met_Meta_PP"/>
    <property type="match status" value="1"/>
</dbReference>
<comment type="cofactor">
    <cofactor evidence="1 3">
        <name>pyridoxal 5'-phosphate</name>
        <dbReference type="ChEBI" id="CHEBI:597326"/>
    </cofactor>
</comment>
<dbReference type="PANTHER" id="PTHR42699:SF1">
    <property type="entry name" value="CYSTATHIONINE GAMMA-SYNTHASE-RELATED"/>
    <property type="match status" value="1"/>
</dbReference>
<comment type="caution">
    <text evidence="4">The sequence shown here is derived from an EMBL/GenBank/DDBJ whole genome shotgun (WGS) entry which is preliminary data.</text>
</comment>
<name>A0AAD5Q8E5_PYTIN</name>
<dbReference type="AlphaFoldDB" id="A0AAD5Q8E5"/>
<evidence type="ECO:0000256" key="1">
    <source>
        <dbReference type="ARBA" id="ARBA00001933"/>
    </source>
</evidence>
<sequence length="560" mass="60675">MPPTVDMETEAAARLLAQQPLPLGVSLPPGDTHALSVSMPAWEDVVGYEEGRPHVLAALAAGYPRFFRHPLVRRLEAHLRETLPAFRQLPGEDWGLMALPTEAAAQRLVAFLARSPDGAGDGDDDGATADARARVTRLEGPDGLVAVVAFPAALAKAATRFWQHAGEIVSSRHAELLLRALEHGDAGAALQLQELRDSAAHTALRSRVAELYRDDAVAVDASDVFLYPTGMSAIFAALRLLTSLEPRRKAKAVLFGFPYLDTLKMLQRAQWCPGGVHFFPVGDDRAMEQLEELLRTEPVLGIFTECPGNPLLSLPDLERLSALARAHDTFLIVDDTIGSYNLNCLQRATADVVLTSLAKIFSGTCNVMAGSLVLNPSGRCYAAFKRHLASTRDAFLLEADARALLDASQHVLQRVARVNASASLIVERLQAHPLVKSLFYPSLDAARGRFDRLRSQRAGPSAAGYGPLLSVVLRGGERVARAFYDSLHVAKGPSLGTNFTLACPYTIIAHYYELDFVESCGVDRHLVRVSIGLEDAETLWQLLARALAEAQRVHDAAAAN</sequence>
<protein>
    <recommendedName>
        <fullName evidence="6">Cystathionine gamma-synthase</fullName>
    </recommendedName>
</protein>
<comment type="similarity">
    <text evidence="3">Belongs to the trans-sulfuration enzymes family.</text>
</comment>
<dbReference type="InterPro" id="IPR000277">
    <property type="entry name" value="Cys/Met-Metab_PyrdxlP-dep_enz"/>
</dbReference>
<evidence type="ECO:0008006" key="6">
    <source>
        <dbReference type="Google" id="ProtNLM"/>
    </source>
</evidence>
<dbReference type="GO" id="GO:0019346">
    <property type="term" value="P:transsulfuration"/>
    <property type="evidence" value="ECO:0007669"/>
    <property type="project" value="InterPro"/>
</dbReference>
<dbReference type="GO" id="GO:0030170">
    <property type="term" value="F:pyridoxal phosphate binding"/>
    <property type="evidence" value="ECO:0007669"/>
    <property type="project" value="InterPro"/>
</dbReference>
<organism evidence="4 5">
    <name type="scientific">Pythium insidiosum</name>
    <name type="common">Pythiosis disease agent</name>
    <dbReference type="NCBI Taxonomy" id="114742"/>
    <lineage>
        <taxon>Eukaryota</taxon>
        <taxon>Sar</taxon>
        <taxon>Stramenopiles</taxon>
        <taxon>Oomycota</taxon>
        <taxon>Peronosporomycetes</taxon>
        <taxon>Pythiales</taxon>
        <taxon>Pythiaceae</taxon>
        <taxon>Pythium</taxon>
    </lineage>
</organism>
<dbReference type="FunFam" id="3.90.1150.10:FF:000063">
    <property type="entry name" value="Probable cystathionine gamma-synthase"/>
    <property type="match status" value="1"/>
</dbReference>
<dbReference type="SUPFAM" id="SSF53383">
    <property type="entry name" value="PLP-dependent transferases"/>
    <property type="match status" value="1"/>
</dbReference>
<gene>
    <name evidence="4" type="ORF">P43SY_001745</name>
</gene>
<proteinExistence type="inferred from homology"/>
<dbReference type="GO" id="GO:0003962">
    <property type="term" value="F:cystathionine gamma-synthase activity"/>
    <property type="evidence" value="ECO:0007669"/>
    <property type="project" value="TreeGrafter"/>
</dbReference>
<dbReference type="EMBL" id="JAKCXM010000296">
    <property type="protein sequence ID" value="KAJ0396415.1"/>
    <property type="molecule type" value="Genomic_DNA"/>
</dbReference>
<dbReference type="Proteomes" id="UP001209570">
    <property type="component" value="Unassembled WGS sequence"/>
</dbReference>
<dbReference type="InterPro" id="IPR051750">
    <property type="entry name" value="Trans-sulfuration_enzymes"/>
</dbReference>
<dbReference type="Gene3D" id="3.40.640.10">
    <property type="entry name" value="Type I PLP-dependent aspartate aminotransferase-like (Major domain)"/>
    <property type="match status" value="1"/>
</dbReference>